<dbReference type="Proteomes" id="UP000216345">
    <property type="component" value="Unassembled WGS sequence"/>
</dbReference>
<dbReference type="AlphaFoldDB" id="A0A256EZQ4"/>
<name>A0A256EZQ4_9HYPH</name>
<protein>
    <submittedName>
        <fullName evidence="1">Uncharacterized protein</fullName>
    </submittedName>
</protein>
<dbReference type="EMBL" id="NNRK01000035">
    <property type="protein sequence ID" value="OYR08082.1"/>
    <property type="molecule type" value="Genomic_DNA"/>
</dbReference>
<evidence type="ECO:0000313" key="2">
    <source>
        <dbReference type="Proteomes" id="UP000216345"/>
    </source>
</evidence>
<evidence type="ECO:0000313" key="1">
    <source>
        <dbReference type="EMBL" id="OYR08082.1"/>
    </source>
</evidence>
<comment type="caution">
    <text evidence="1">The sequence shown here is derived from an EMBL/GenBank/DDBJ whole genome shotgun (WGS) entry which is preliminary data.</text>
</comment>
<gene>
    <name evidence="1" type="ORF">CEV32_2793</name>
</gene>
<sequence>MSLLRRMMRYEKIERFPIGTALAHAGNPAWAFMLRPVRRVAL</sequence>
<reference evidence="1 2" key="1">
    <citation type="submission" date="2017-07" db="EMBL/GenBank/DDBJ databases">
        <title>Phylogenetic study on the rhizospheric bacterium Ochrobactrum sp. A44.</title>
        <authorList>
            <person name="Krzyzanowska D.M."/>
            <person name="Ossowicki A."/>
            <person name="Rajewska M."/>
            <person name="Maciag T."/>
            <person name="Kaczynski Z."/>
            <person name="Czerwicka M."/>
            <person name="Jafra S."/>
        </authorList>
    </citation>
    <scope>NUCLEOTIDE SEQUENCE [LARGE SCALE GENOMIC DNA]</scope>
    <source>
        <strain evidence="1 2">PR17</strain>
    </source>
</reference>
<organism evidence="1 2">
    <name type="scientific">Brucella rhizosphaerae</name>
    <dbReference type="NCBI Taxonomy" id="571254"/>
    <lineage>
        <taxon>Bacteria</taxon>
        <taxon>Pseudomonadati</taxon>
        <taxon>Pseudomonadota</taxon>
        <taxon>Alphaproteobacteria</taxon>
        <taxon>Hyphomicrobiales</taxon>
        <taxon>Brucellaceae</taxon>
        <taxon>Brucella/Ochrobactrum group</taxon>
        <taxon>Brucella</taxon>
    </lineage>
</organism>
<keyword evidence="2" id="KW-1185">Reference proteome</keyword>
<proteinExistence type="predicted"/>
<accession>A0A256EZQ4</accession>